<dbReference type="WBParaSite" id="nRc.2.0.1.t01204-RA">
    <property type="protein sequence ID" value="nRc.2.0.1.t01204-RA"/>
    <property type="gene ID" value="nRc.2.0.1.g01204"/>
</dbReference>
<accession>A0A915HIE1</accession>
<reference evidence="2" key="1">
    <citation type="submission" date="2022-11" db="UniProtKB">
        <authorList>
            <consortium name="WormBaseParasite"/>
        </authorList>
    </citation>
    <scope>IDENTIFICATION</scope>
</reference>
<evidence type="ECO:0000313" key="1">
    <source>
        <dbReference type="Proteomes" id="UP000887565"/>
    </source>
</evidence>
<keyword evidence="1" id="KW-1185">Reference proteome</keyword>
<organism evidence="1 2">
    <name type="scientific">Romanomermis culicivorax</name>
    <name type="common">Nematode worm</name>
    <dbReference type="NCBI Taxonomy" id="13658"/>
    <lineage>
        <taxon>Eukaryota</taxon>
        <taxon>Metazoa</taxon>
        <taxon>Ecdysozoa</taxon>
        <taxon>Nematoda</taxon>
        <taxon>Enoplea</taxon>
        <taxon>Dorylaimia</taxon>
        <taxon>Mermithida</taxon>
        <taxon>Mermithoidea</taxon>
        <taxon>Mermithidae</taxon>
        <taxon>Romanomermis</taxon>
    </lineage>
</organism>
<protein>
    <submittedName>
        <fullName evidence="2">Uncharacterized protein</fullName>
    </submittedName>
</protein>
<dbReference type="Proteomes" id="UP000887565">
    <property type="component" value="Unplaced"/>
</dbReference>
<proteinExistence type="predicted"/>
<evidence type="ECO:0000313" key="2">
    <source>
        <dbReference type="WBParaSite" id="nRc.2.0.1.t01204-RA"/>
    </source>
</evidence>
<sequence length="130" mass="14685">MRTSFPTNFRLYNSLRSLVASGQQSTVIWWPFGPLVNNILEMSQNNSDDGQSIGASADQPSNVILVRRLKTVVGVFFNDERTKIPVTKLIIKTEFDTTKSCKKLKQNTTNPLKVDFKIPNVYKSRKTSST</sequence>
<name>A0A915HIE1_ROMCU</name>
<dbReference type="AlphaFoldDB" id="A0A915HIE1"/>